<feature type="transmembrane region" description="Helical" evidence="2">
    <location>
        <begin position="265"/>
        <end position="291"/>
    </location>
</feature>
<proteinExistence type="predicted"/>
<dbReference type="OrthoDB" id="10263336at2759"/>
<feature type="region of interest" description="Disordered" evidence="1">
    <location>
        <begin position="1"/>
        <end position="97"/>
    </location>
</feature>
<keyword evidence="4" id="KW-1185">Reference proteome</keyword>
<keyword evidence="2" id="KW-0812">Transmembrane</keyword>
<feature type="transmembrane region" description="Helical" evidence="2">
    <location>
        <begin position="120"/>
        <end position="138"/>
    </location>
</feature>
<evidence type="ECO:0000256" key="2">
    <source>
        <dbReference type="SAM" id="Phobius"/>
    </source>
</evidence>
<feature type="transmembrane region" description="Helical" evidence="2">
    <location>
        <begin position="166"/>
        <end position="187"/>
    </location>
</feature>
<evidence type="ECO:0000313" key="4">
    <source>
        <dbReference type="Proteomes" id="UP000006671"/>
    </source>
</evidence>
<evidence type="ECO:0000313" key="3">
    <source>
        <dbReference type="EMBL" id="EFC37370.1"/>
    </source>
</evidence>
<gene>
    <name evidence="3" type="ORF">NAEGRDRAFT_74928</name>
</gene>
<dbReference type="GeneID" id="8853715"/>
<name>D2W0P0_NAEGR</name>
<keyword evidence="2" id="KW-1133">Transmembrane helix</keyword>
<dbReference type="KEGG" id="ngr:NAEGRDRAFT_74928"/>
<dbReference type="VEuPathDB" id="AmoebaDB:NAEGRDRAFT_74928"/>
<accession>D2W0P0</accession>
<evidence type="ECO:0000256" key="1">
    <source>
        <dbReference type="SAM" id="MobiDB-lite"/>
    </source>
</evidence>
<protein>
    <submittedName>
        <fullName evidence="3">Predicted protein</fullName>
    </submittedName>
</protein>
<dbReference type="InParanoid" id="D2W0P0"/>
<dbReference type="RefSeq" id="XP_002670114.1">
    <property type="nucleotide sequence ID" value="XM_002670068.1"/>
</dbReference>
<feature type="compositionally biased region" description="Polar residues" evidence="1">
    <location>
        <begin position="17"/>
        <end position="26"/>
    </location>
</feature>
<sequence length="296" mass="33146">MSKQCSPVTLDDPLSKNLKSFPNNNPIEDDHDEGEELMMIREEKNNRINNTSATEQSSSILLDEESDEENSLLKEGATTSSNQRSCSSFKNQSCSDSNKKDMVQLHTQIPAYYLRIGKHMIVFIGIMILCAISSGFVFRELTKNSVPFSKVGDYAYQQGSLIHGHFFSLGVFVPLTLVVLLFLSYVMTGEKVSSGMFHVGFIIYEIGAVLALAAFCYKAGSFLSFIKRNPKANIHEFELYTWGGTSSYGGKNDGTGDMSMKMIRMLYFAISHGFMLIGLFKCVIIIFISIFRKKKL</sequence>
<dbReference type="AlphaFoldDB" id="D2W0P0"/>
<feature type="transmembrane region" description="Helical" evidence="2">
    <location>
        <begin position="199"/>
        <end position="220"/>
    </location>
</feature>
<organism evidence="4">
    <name type="scientific">Naegleria gruberi</name>
    <name type="common">Amoeba</name>
    <dbReference type="NCBI Taxonomy" id="5762"/>
    <lineage>
        <taxon>Eukaryota</taxon>
        <taxon>Discoba</taxon>
        <taxon>Heterolobosea</taxon>
        <taxon>Tetramitia</taxon>
        <taxon>Eutetramitia</taxon>
        <taxon>Vahlkampfiidae</taxon>
        <taxon>Naegleria</taxon>
    </lineage>
</organism>
<dbReference type="EMBL" id="GG738919">
    <property type="protein sequence ID" value="EFC37370.1"/>
    <property type="molecule type" value="Genomic_DNA"/>
</dbReference>
<dbReference type="Proteomes" id="UP000006671">
    <property type="component" value="Unassembled WGS sequence"/>
</dbReference>
<feature type="compositionally biased region" description="Polar residues" evidence="1">
    <location>
        <begin position="77"/>
        <end position="96"/>
    </location>
</feature>
<keyword evidence="2" id="KW-0472">Membrane</keyword>
<feature type="compositionally biased region" description="Acidic residues" evidence="1">
    <location>
        <begin position="27"/>
        <end position="36"/>
    </location>
</feature>
<reference evidence="3 4" key="1">
    <citation type="journal article" date="2010" name="Cell">
        <title>The genome of Naegleria gruberi illuminates early eukaryotic versatility.</title>
        <authorList>
            <person name="Fritz-Laylin L.K."/>
            <person name="Prochnik S.E."/>
            <person name="Ginger M.L."/>
            <person name="Dacks J.B."/>
            <person name="Carpenter M.L."/>
            <person name="Field M.C."/>
            <person name="Kuo A."/>
            <person name="Paredez A."/>
            <person name="Chapman J."/>
            <person name="Pham J."/>
            <person name="Shu S."/>
            <person name="Neupane R."/>
            <person name="Cipriano M."/>
            <person name="Mancuso J."/>
            <person name="Tu H."/>
            <person name="Salamov A."/>
            <person name="Lindquist E."/>
            <person name="Shapiro H."/>
            <person name="Lucas S."/>
            <person name="Grigoriev I.V."/>
            <person name="Cande W.Z."/>
            <person name="Fulton C."/>
            <person name="Rokhsar D.S."/>
            <person name="Dawson S.C."/>
        </authorList>
    </citation>
    <scope>NUCLEOTIDE SEQUENCE [LARGE SCALE GENOMIC DNA]</scope>
    <source>
        <strain evidence="3 4">NEG-M</strain>
    </source>
</reference>